<dbReference type="EMBL" id="MU006799">
    <property type="protein sequence ID" value="KAF2636268.1"/>
    <property type="molecule type" value="Genomic_DNA"/>
</dbReference>
<accession>A0A6A6RPZ1</accession>
<feature type="region of interest" description="Disordered" evidence="1">
    <location>
        <begin position="60"/>
        <end position="122"/>
    </location>
</feature>
<name>A0A6A6RPZ1_9PLEO</name>
<evidence type="ECO:0000313" key="2">
    <source>
        <dbReference type="EMBL" id="KAF2636268.1"/>
    </source>
</evidence>
<organism evidence="2 3">
    <name type="scientific">Massarina eburnea CBS 473.64</name>
    <dbReference type="NCBI Taxonomy" id="1395130"/>
    <lineage>
        <taxon>Eukaryota</taxon>
        <taxon>Fungi</taxon>
        <taxon>Dikarya</taxon>
        <taxon>Ascomycota</taxon>
        <taxon>Pezizomycotina</taxon>
        <taxon>Dothideomycetes</taxon>
        <taxon>Pleosporomycetidae</taxon>
        <taxon>Pleosporales</taxon>
        <taxon>Massarineae</taxon>
        <taxon>Massarinaceae</taxon>
        <taxon>Massarina</taxon>
    </lineage>
</organism>
<feature type="compositionally biased region" description="Basic residues" evidence="1">
    <location>
        <begin position="66"/>
        <end position="77"/>
    </location>
</feature>
<reference evidence="2" key="1">
    <citation type="journal article" date="2020" name="Stud. Mycol.">
        <title>101 Dothideomycetes genomes: a test case for predicting lifestyles and emergence of pathogens.</title>
        <authorList>
            <person name="Haridas S."/>
            <person name="Albert R."/>
            <person name="Binder M."/>
            <person name="Bloem J."/>
            <person name="Labutti K."/>
            <person name="Salamov A."/>
            <person name="Andreopoulos B."/>
            <person name="Baker S."/>
            <person name="Barry K."/>
            <person name="Bills G."/>
            <person name="Bluhm B."/>
            <person name="Cannon C."/>
            <person name="Castanera R."/>
            <person name="Culley D."/>
            <person name="Daum C."/>
            <person name="Ezra D."/>
            <person name="Gonzalez J."/>
            <person name="Henrissat B."/>
            <person name="Kuo A."/>
            <person name="Liang C."/>
            <person name="Lipzen A."/>
            <person name="Lutzoni F."/>
            <person name="Magnuson J."/>
            <person name="Mondo S."/>
            <person name="Nolan M."/>
            <person name="Ohm R."/>
            <person name="Pangilinan J."/>
            <person name="Park H.-J."/>
            <person name="Ramirez L."/>
            <person name="Alfaro M."/>
            <person name="Sun H."/>
            <person name="Tritt A."/>
            <person name="Yoshinaga Y."/>
            <person name="Zwiers L.-H."/>
            <person name="Turgeon B."/>
            <person name="Goodwin S."/>
            <person name="Spatafora J."/>
            <person name="Crous P."/>
            <person name="Grigoriev I."/>
        </authorList>
    </citation>
    <scope>NUCLEOTIDE SEQUENCE</scope>
    <source>
        <strain evidence="2">CBS 473.64</strain>
    </source>
</reference>
<gene>
    <name evidence="2" type="ORF">P280DRAFT_154022</name>
</gene>
<proteinExistence type="predicted"/>
<keyword evidence="3" id="KW-1185">Reference proteome</keyword>
<sequence length="131" mass="14847">MEACYMSRGPTRPIQLYPRYEEQSGIKKKANSPNAQAVVKMRLSPSAALKAIQRPLVSARSEVKTKAARQREKRKNKASHERQMRSQYKQRRTVCTRSRGKKQRLSAIMEGKASPAGEGQNEACQVKVKVF</sequence>
<evidence type="ECO:0000313" key="3">
    <source>
        <dbReference type="Proteomes" id="UP000799753"/>
    </source>
</evidence>
<evidence type="ECO:0000256" key="1">
    <source>
        <dbReference type="SAM" id="MobiDB-lite"/>
    </source>
</evidence>
<dbReference type="AlphaFoldDB" id="A0A6A6RPZ1"/>
<dbReference type="Proteomes" id="UP000799753">
    <property type="component" value="Unassembled WGS sequence"/>
</dbReference>
<feature type="compositionally biased region" description="Basic residues" evidence="1">
    <location>
        <begin position="88"/>
        <end position="104"/>
    </location>
</feature>
<protein>
    <submittedName>
        <fullName evidence="2">Uncharacterized protein</fullName>
    </submittedName>
</protein>